<feature type="region of interest" description="Disordered" evidence="1">
    <location>
        <begin position="72"/>
        <end position="93"/>
    </location>
</feature>
<evidence type="ECO:0000313" key="2">
    <source>
        <dbReference type="EMBL" id="KAL2734045.1"/>
    </source>
</evidence>
<proteinExistence type="predicted"/>
<sequence length="113" mass="12567">MSWYKKAVLFNRLVEEVAFTRILPSTSLSNVTLVLSKEVLSLAMKVFDFVSILFEGTTFVKSRISISRYPETDRDSRWKEGRTGRGGGTETKRIHPLSSVGKAAAVDLAAPLM</sequence>
<comment type="caution">
    <text evidence="2">The sequence shown here is derived from an EMBL/GenBank/DDBJ whole genome shotgun (WGS) entry which is preliminary data.</text>
</comment>
<name>A0ABD2BMQ6_VESSQ</name>
<feature type="compositionally biased region" description="Basic and acidic residues" evidence="1">
    <location>
        <begin position="72"/>
        <end position="83"/>
    </location>
</feature>
<organism evidence="2 3">
    <name type="scientific">Vespula squamosa</name>
    <name type="common">Southern yellow jacket</name>
    <name type="synonym">Wasp</name>
    <dbReference type="NCBI Taxonomy" id="30214"/>
    <lineage>
        <taxon>Eukaryota</taxon>
        <taxon>Metazoa</taxon>
        <taxon>Ecdysozoa</taxon>
        <taxon>Arthropoda</taxon>
        <taxon>Hexapoda</taxon>
        <taxon>Insecta</taxon>
        <taxon>Pterygota</taxon>
        <taxon>Neoptera</taxon>
        <taxon>Endopterygota</taxon>
        <taxon>Hymenoptera</taxon>
        <taxon>Apocrita</taxon>
        <taxon>Aculeata</taxon>
        <taxon>Vespoidea</taxon>
        <taxon>Vespidae</taxon>
        <taxon>Vespinae</taxon>
        <taxon>Vespula</taxon>
    </lineage>
</organism>
<keyword evidence="3" id="KW-1185">Reference proteome</keyword>
<protein>
    <submittedName>
        <fullName evidence="2">Uncharacterized protein</fullName>
    </submittedName>
</protein>
<reference evidence="2 3" key="1">
    <citation type="journal article" date="2024" name="Ann. Entomol. Soc. Am.">
        <title>Genomic analyses of the southern and eastern yellowjacket wasps (Hymenoptera: Vespidae) reveal evolutionary signatures of social life.</title>
        <authorList>
            <person name="Catto M.A."/>
            <person name="Caine P.B."/>
            <person name="Orr S.E."/>
            <person name="Hunt B.G."/>
            <person name="Goodisman M.A.D."/>
        </authorList>
    </citation>
    <scope>NUCLEOTIDE SEQUENCE [LARGE SCALE GENOMIC DNA]</scope>
    <source>
        <strain evidence="2">233</strain>
        <tissue evidence="2">Head and thorax</tissue>
    </source>
</reference>
<dbReference type="AlphaFoldDB" id="A0ABD2BMQ6"/>
<gene>
    <name evidence="2" type="ORF">V1478_003743</name>
</gene>
<dbReference type="EMBL" id="JAUDFV010000074">
    <property type="protein sequence ID" value="KAL2734045.1"/>
    <property type="molecule type" value="Genomic_DNA"/>
</dbReference>
<accession>A0ABD2BMQ6</accession>
<dbReference type="Proteomes" id="UP001607302">
    <property type="component" value="Unassembled WGS sequence"/>
</dbReference>
<evidence type="ECO:0000313" key="3">
    <source>
        <dbReference type="Proteomes" id="UP001607302"/>
    </source>
</evidence>
<evidence type="ECO:0000256" key="1">
    <source>
        <dbReference type="SAM" id="MobiDB-lite"/>
    </source>
</evidence>